<dbReference type="EMBL" id="CP132921">
    <property type="protein sequence ID" value="WMW05660.1"/>
    <property type="molecule type" value="Genomic_DNA"/>
</dbReference>
<accession>A0ABY9QR99</accession>
<proteinExistence type="predicted"/>
<keyword evidence="2" id="KW-1185">Reference proteome</keyword>
<dbReference type="Pfam" id="PF14085">
    <property type="entry name" value="DUF4265"/>
    <property type="match status" value="1"/>
</dbReference>
<sequence length="143" mass="16347">MQKIHFPLVIVDDYPPVSSEGVWAQPLDDGTFRVDNIPFYSRDACLEDRVSAIRGMDGEWLFQRVEQDSGNSTLRIIFFDQGVPAIETVLKGLENMGCGWEGLNKRFFSINVPATVSFDAVVERLDPLAEREWLDYEYGLIRQ</sequence>
<evidence type="ECO:0000313" key="1">
    <source>
        <dbReference type="EMBL" id="WMW05660.1"/>
    </source>
</evidence>
<protein>
    <submittedName>
        <fullName evidence="1">DUF4265 domain-containing protein</fullName>
    </submittedName>
</protein>
<gene>
    <name evidence="1" type="ORF">RAH46_25630</name>
</gene>
<name>A0ABY9QR99_9PSED</name>
<dbReference type="GeneID" id="32803886"/>
<dbReference type="InterPro" id="IPR025361">
    <property type="entry name" value="DUF4265"/>
</dbReference>
<reference evidence="1 2" key="1">
    <citation type="submission" date="2023-08" db="EMBL/GenBank/DDBJ databases">
        <title>Complete Genome Sequence of Pseudomonas entomophila TVIN A01.</title>
        <authorList>
            <person name="Shelke T."/>
            <person name="Mahar N.S."/>
            <person name="Gupta I."/>
            <person name="Gupta V."/>
        </authorList>
    </citation>
    <scope>NUCLEOTIDE SEQUENCE [LARGE SCALE GENOMIC DNA]</scope>
    <source>
        <strain evidence="1 2">TVIN-A01</strain>
    </source>
</reference>
<organism evidence="1 2">
    <name type="scientific">Pseudomonas entomophila</name>
    <dbReference type="NCBI Taxonomy" id="312306"/>
    <lineage>
        <taxon>Bacteria</taxon>
        <taxon>Pseudomonadati</taxon>
        <taxon>Pseudomonadota</taxon>
        <taxon>Gammaproteobacteria</taxon>
        <taxon>Pseudomonadales</taxon>
        <taxon>Pseudomonadaceae</taxon>
        <taxon>Pseudomonas</taxon>
    </lineage>
</organism>
<dbReference type="RefSeq" id="WP_011531935.1">
    <property type="nucleotide sequence ID" value="NZ_CP132921.1"/>
</dbReference>
<dbReference type="Proteomes" id="UP001183127">
    <property type="component" value="Chromosome"/>
</dbReference>
<evidence type="ECO:0000313" key="2">
    <source>
        <dbReference type="Proteomes" id="UP001183127"/>
    </source>
</evidence>